<evidence type="ECO:0000313" key="1">
    <source>
        <dbReference type="EMBL" id="MBJ7608659.1"/>
    </source>
</evidence>
<dbReference type="SUPFAM" id="SSF46689">
    <property type="entry name" value="Homeodomain-like"/>
    <property type="match status" value="1"/>
</dbReference>
<reference evidence="1 2" key="1">
    <citation type="submission" date="2020-10" db="EMBL/GenBank/DDBJ databases">
        <title>Ca. Dormibacterota MAGs.</title>
        <authorList>
            <person name="Montgomery K."/>
        </authorList>
    </citation>
    <scope>NUCLEOTIDE SEQUENCE [LARGE SCALE GENOMIC DNA]</scope>
    <source>
        <strain evidence="1">Mitchell_Peninsula_5</strain>
    </source>
</reference>
<dbReference type="InterPro" id="IPR007367">
    <property type="entry name" value="DUF433"/>
</dbReference>
<gene>
    <name evidence="1" type="ORF">JF887_04405</name>
</gene>
<name>A0A934KLG6_9BACT</name>
<proteinExistence type="predicted"/>
<dbReference type="Pfam" id="PF04255">
    <property type="entry name" value="DUF433"/>
    <property type="match status" value="1"/>
</dbReference>
<dbReference type="PANTHER" id="PTHR34849">
    <property type="entry name" value="SSL5025 PROTEIN"/>
    <property type="match status" value="1"/>
</dbReference>
<dbReference type="EMBL" id="JAEKNN010000022">
    <property type="protein sequence ID" value="MBJ7608659.1"/>
    <property type="molecule type" value="Genomic_DNA"/>
</dbReference>
<dbReference type="Gene3D" id="1.10.10.10">
    <property type="entry name" value="Winged helix-like DNA-binding domain superfamily/Winged helix DNA-binding domain"/>
    <property type="match status" value="1"/>
</dbReference>
<protein>
    <submittedName>
        <fullName evidence="1">DUF433 domain-containing protein</fullName>
    </submittedName>
</protein>
<dbReference type="InterPro" id="IPR036388">
    <property type="entry name" value="WH-like_DNA-bd_sf"/>
</dbReference>
<dbReference type="AlphaFoldDB" id="A0A934KLG6"/>
<dbReference type="Proteomes" id="UP000614410">
    <property type="component" value="Unassembled WGS sequence"/>
</dbReference>
<dbReference type="PANTHER" id="PTHR34849:SF3">
    <property type="entry name" value="SSR2962 PROTEIN"/>
    <property type="match status" value="1"/>
</dbReference>
<organism evidence="1 2">
    <name type="scientific">Candidatus Amunia macphersoniae</name>
    <dbReference type="NCBI Taxonomy" id="3127014"/>
    <lineage>
        <taxon>Bacteria</taxon>
        <taxon>Bacillati</taxon>
        <taxon>Candidatus Dormiibacterota</taxon>
        <taxon>Candidatus Dormibacteria</taxon>
        <taxon>Candidatus Aeolococcales</taxon>
        <taxon>Candidatus Aeolococcaceae</taxon>
        <taxon>Candidatus Amunia</taxon>
    </lineage>
</organism>
<accession>A0A934KLG6</accession>
<dbReference type="InterPro" id="IPR009057">
    <property type="entry name" value="Homeodomain-like_sf"/>
</dbReference>
<evidence type="ECO:0000313" key="2">
    <source>
        <dbReference type="Proteomes" id="UP000614410"/>
    </source>
</evidence>
<sequence>MATAWREQVTSNPAVMHGQACIKGTRIPVSVVLGCLADGMTAEEILADYPTLSLEAISAALGYGAALATEELLPLPDEG</sequence>
<comment type="caution">
    <text evidence="1">The sequence shown here is derived from an EMBL/GenBank/DDBJ whole genome shotgun (WGS) entry which is preliminary data.</text>
</comment>